<dbReference type="PANTHER" id="PTHR10196">
    <property type="entry name" value="SUGAR KINASE"/>
    <property type="match status" value="1"/>
</dbReference>
<dbReference type="Pfam" id="PF00370">
    <property type="entry name" value="FGGY_N"/>
    <property type="match status" value="1"/>
</dbReference>
<dbReference type="NCBIfam" id="NF000756">
    <property type="entry name" value="PRK00047.1"/>
    <property type="match status" value="1"/>
</dbReference>
<dbReference type="NCBIfam" id="TIGR01311">
    <property type="entry name" value="glycerol_kin"/>
    <property type="match status" value="1"/>
</dbReference>
<dbReference type="GO" id="GO:0004370">
    <property type="term" value="F:glycerol kinase activity"/>
    <property type="evidence" value="ECO:0007669"/>
    <property type="project" value="UniProtKB-UniRule"/>
</dbReference>
<dbReference type="CDD" id="cd07786">
    <property type="entry name" value="FGGY_EcGK_like"/>
    <property type="match status" value="1"/>
</dbReference>
<dbReference type="PATRIC" id="fig|742818.3.peg.1382"/>
<evidence type="ECO:0000256" key="11">
    <source>
        <dbReference type="RuleBase" id="RU003733"/>
    </source>
</evidence>
<dbReference type="eggNOG" id="COG0554">
    <property type="taxonomic scope" value="Bacteria"/>
</dbReference>
<reference evidence="14 15" key="1">
    <citation type="submission" date="2012-08" db="EMBL/GenBank/DDBJ databases">
        <title>The Genome Sequence of Slackia piriformis YIT 12062.</title>
        <authorList>
            <consortium name="The Broad Institute Genome Sequencing Platform"/>
            <person name="Earl A."/>
            <person name="Ward D."/>
            <person name="Feldgarden M."/>
            <person name="Gevers D."/>
            <person name="Morotomi M."/>
            <person name="Walker B."/>
            <person name="Young S.K."/>
            <person name="Zeng Q."/>
            <person name="Gargeya S."/>
            <person name="Fitzgerald M."/>
            <person name="Haas B."/>
            <person name="Abouelleil A."/>
            <person name="Alvarado L."/>
            <person name="Arachchi H.M."/>
            <person name="Berlin A.M."/>
            <person name="Chapman S.B."/>
            <person name="Goldberg J."/>
            <person name="Griggs A."/>
            <person name="Gujja S."/>
            <person name="Hansen M."/>
            <person name="Howarth C."/>
            <person name="Imamovic A."/>
            <person name="Larimer J."/>
            <person name="McCowen C."/>
            <person name="Montmayeur A."/>
            <person name="Murphy C."/>
            <person name="Neiman D."/>
            <person name="Pearson M."/>
            <person name="Priest M."/>
            <person name="Roberts A."/>
            <person name="Saif S."/>
            <person name="Shea T."/>
            <person name="Sisk P."/>
            <person name="Sykes S."/>
            <person name="Wortman J."/>
            <person name="Nusbaum C."/>
            <person name="Birren B."/>
        </authorList>
    </citation>
    <scope>NUCLEOTIDE SEQUENCE [LARGE SCALE GENOMIC DNA]</scope>
    <source>
        <strain evidence="14 15">YIT 12062</strain>
    </source>
</reference>
<feature type="domain" description="Carbohydrate kinase FGGY C-terminal" evidence="13">
    <location>
        <begin position="262"/>
        <end position="451"/>
    </location>
</feature>
<dbReference type="HOGENOM" id="CLU_009281_2_3_11"/>
<dbReference type="PROSITE" id="PS00933">
    <property type="entry name" value="FGGY_KINASES_1"/>
    <property type="match status" value="1"/>
</dbReference>
<evidence type="ECO:0000313" key="15">
    <source>
        <dbReference type="Proteomes" id="UP000006069"/>
    </source>
</evidence>
<feature type="binding site" evidence="10">
    <location>
        <position position="267"/>
    </location>
    <ligand>
        <name>ADP</name>
        <dbReference type="ChEBI" id="CHEBI:456216"/>
    </ligand>
</feature>
<evidence type="ECO:0000256" key="6">
    <source>
        <dbReference type="ARBA" id="ARBA00022798"/>
    </source>
</evidence>
<dbReference type="RefSeq" id="WP_009139515.1">
    <property type="nucleotide sequence ID" value="NZ_JH815198.1"/>
</dbReference>
<feature type="binding site" evidence="10">
    <location>
        <position position="136"/>
    </location>
    <ligand>
        <name>sn-glycerol 3-phosphate</name>
        <dbReference type="ChEBI" id="CHEBI:57597"/>
    </ligand>
</feature>
<dbReference type="FunFam" id="3.30.420.40:FF:000007">
    <property type="entry name" value="Glycerol kinase"/>
    <property type="match status" value="1"/>
</dbReference>
<dbReference type="OrthoDB" id="9805576at2"/>
<dbReference type="FunCoup" id="K0YJZ4">
    <property type="interactions" value="131"/>
</dbReference>
<evidence type="ECO:0000256" key="8">
    <source>
        <dbReference type="ARBA" id="ARBA00052101"/>
    </source>
</evidence>
<feature type="domain" description="Carbohydrate kinase FGGY N-terminal" evidence="12">
    <location>
        <begin position="5"/>
        <end position="252"/>
    </location>
</feature>
<keyword evidence="15" id="KW-1185">Reference proteome</keyword>
<feature type="binding site" evidence="10">
    <location>
        <position position="413"/>
    </location>
    <ligand>
        <name>ATP</name>
        <dbReference type="ChEBI" id="CHEBI:30616"/>
    </ligand>
</feature>
<dbReference type="GO" id="GO:0005524">
    <property type="term" value="F:ATP binding"/>
    <property type="evidence" value="ECO:0007669"/>
    <property type="project" value="UniProtKB-UniRule"/>
</dbReference>
<proteinExistence type="inferred from homology"/>
<feature type="binding site" evidence="10">
    <location>
        <position position="17"/>
    </location>
    <ligand>
        <name>ADP</name>
        <dbReference type="ChEBI" id="CHEBI:456216"/>
    </ligand>
</feature>
<evidence type="ECO:0000256" key="5">
    <source>
        <dbReference type="ARBA" id="ARBA00022777"/>
    </source>
</evidence>
<feature type="binding site" evidence="10">
    <location>
        <position position="136"/>
    </location>
    <ligand>
        <name>glycerol</name>
        <dbReference type="ChEBI" id="CHEBI:17754"/>
    </ligand>
</feature>
<dbReference type="HAMAP" id="MF_00186">
    <property type="entry name" value="Glycerol_kin"/>
    <property type="match status" value="1"/>
</dbReference>
<feature type="binding site" evidence="10">
    <location>
        <position position="417"/>
    </location>
    <ligand>
        <name>ADP</name>
        <dbReference type="ChEBI" id="CHEBI:456216"/>
    </ligand>
</feature>
<dbReference type="AlphaFoldDB" id="K0YJZ4"/>
<keyword evidence="4 10" id="KW-0547">Nucleotide-binding</keyword>
<dbReference type="Pfam" id="PF02782">
    <property type="entry name" value="FGGY_C"/>
    <property type="match status" value="1"/>
</dbReference>
<protein>
    <recommendedName>
        <fullName evidence="10">Glycerol kinase</fullName>
        <ecNumber evidence="10">2.7.1.30</ecNumber>
    </recommendedName>
    <alternativeName>
        <fullName evidence="10">ATP:glycerol 3-phosphotransferase</fullName>
    </alternativeName>
    <alternativeName>
        <fullName evidence="10">Glycerokinase</fullName>
        <shortName evidence="10">GK</shortName>
    </alternativeName>
</protein>
<keyword evidence="7 10" id="KW-0067">ATP-binding</keyword>
<dbReference type="GO" id="GO:0005829">
    <property type="term" value="C:cytosol"/>
    <property type="evidence" value="ECO:0007669"/>
    <property type="project" value="TreeGrafter"/>
</dbReference>
<feature type="binding site" evidence="10">
    <location>
        <position position="312"/>
    </location>
    <ligand>
        <name>ATP</name>
        <dbReference type="ChEBI" id="CHEBI:30616"/>
    </ligand>
</feature>
<dbReference type="InterPro" id="IPR018485">
    <property type="entry name" value="FGGY_C"/>
</dbReference>
<dbReference type="PANTHER" id="PTHR10196:SF69">
    <property type="entry name" value="GLYCEROL KINASE"/>
    <property type="match status" value="1"/>
</dbReference>
<dbReference type="EMBL" id="ADMD01000007">
    <property type="protein sequence ID" value="EJZ83796.1"/>
    <property type="molecule type" value="Genomic_DNA"/>
</dbReference>
<feature type="binding site" evidence="10">
    <location>
        <position position="84"/>
    </location>
    <ligand>
        <name>glycerol</name>
        <dbReference type="ChEBI" id="CHEBI:17754"/>
    </ligand>
</feature>
<dbReference type="InterPro" id="IPR005999">
    <property type="entry name" value="Glycerol_kin"/>
</dbReference>
<comment type="catalytic activity">
    <reaction evidence="8 10">
        <text>glycerol + ATP = sn-glycerol 3-phosphate + ADP + H(+)</text>
        <dbReference type="Rhea" id="RHEA:21644"/>
        <dbReference type="ChEBI" id="CHEBI:15378"/>
        <dbReference type="ChEBI" id="CHEBI:17754"/>
        <dbReference type="ChEBI" id="CHEBI:30616"/>
        <dbReference type="ChEBI" id="CHEBI:57597"/>
        <dbReference type="ChEBI" id="CHEBI:456216"/>
        <dbReference type="EC" id="2.7.1.30"/>
    </reaction>
</comment>
<keyword evidence="3 10" id="KW-0808">Transferase</keyword>
<dbReference type="PROSITE" id="PS00445">
    <property type="entry name" value="FGGY_KINASES_2"/>
    <property type="match status" value="1"/>
</dbReference>
<evidence type="ECO:0000256" key="3">
    <source>
        <dbReference type="ARBA" id="ARBA00022679"/>
    </source>
</evidence>
<feature type="binding site" evidence="10">
    <location>
        <position position="14"/>
    </location>
    <ligand>
        <name>ATP</name>
        <dbReference type="ChEBI" id="CHEBI:30616"/>
    </ligand>
</feature>
<dbReference type="InterPro" id="IPR043129">
    <property type="entry name" value="ATPase_NBD"/>
</dbReference>
<comment type="function">
    <text evidence="9 10">Key enzyme in the regulation of glycerol uptake and metabolism. Catalyzes the phosphorylation of glycerol to yield sn-glycerol 3-phosphate.</text>
</comment>
<dbReference type="InterPro" id="IPR000577">
    <property type="entry name" value="Carb_kinase_FGGY"/>
</dbReference>
<keyword evidence="5 10" id="KW-0418">Kinase</keyword>
<feature type="binding site" evidence="10">
    <location>
        <position position="83"/>
    </location>
    <ligand>
        <name>sn-glycerol 3-phosphate</name>
        <dbReference type="ChEBI" id="CHEBI:57597"/>
    </ligand>
</feature>
<gene>
    <name evidence="10" type="primary">glpK</name>
    <name evidence="14" type="ORF">HMPREF9451_01317</name>
</gene>
<dbReference type="FunFam" id="3.30.420.40:FF:000008">
    <property type="entry name" value="Glycerol kinase"/>
    <property type="match status" value="1"/>
</dbReference>
<evidence type="ECO:0000259" key="13">
    <source>
        <dbReference type="Pfam" id="PF02782"/>
    </source>
</evidence>
<comment type="pathway">
    <text evidence="1 10">Polyol metabolism; glycerol degradation via glycerol kinase pathway; sn-glycerol 3-phosphate from glycerol: step 1/1.</text>
</comment>
<feature type="binding site" evidence="10">
    <location>
        <position position="316"/>
    </location>
    <ligand>
        <name>ATP</name>
        <dbReference type="ChEBI" id="CHEBI:30616"/>
    </ligand>
</feature>
<dbReference type="Gene3D" id="3.30.420.40">
    <property type="match status" value="2"/>
</dbReference>
<feature type="binding site" evidence="10">
    <location>
        <position position="15"/>
    </location>
    <ligand>
        <name>ATP</name>
        <dbReference type="ChEBI" id="CHEBI:30616"/>
    </ligand>
</feature>
<evidence type="ECO:0000256" key="2">
    <source>
        <dbReference type="ARBA" id="ARBA00009156"/>
    </source>
</evidence>
<dbReference type="UniPathway" id="UPA00618">
    <property type="reaction ID" value="UER00672"/>
</dbReference>
<dbReference type="InterPro" id="IPR018483">
    <property type="entry name" value="Carb_kinase_FGGY_CS"/>
</dbReference>
<dbReference type="Proteomes" id="UP000006069">
    <property type="component" value="Unassembled WGS sequence"/>
</dbReference>
<accession>K0YJZ4</accession>
<feature type="binding site" evidence="10">
    <location>
        <position position="267"/>
    </location>
    <ligand>
        <name>ATP</name>
        <dbReference type="ChEBI" id="CHEBI:30616"/>
    </ligand>
</feature>
<evidence type="ECO:0000256" key="7">
    <source>
        <dbReference type="ARBA" id="ARBA00022840"/>
    </source>
</evidence>
<dbReference type="InterPro" id="IPR018484">
    <property type="entry name" value="FGGY_N"/>
</dbReference>
<dbReference type="GO" id="GO:0019563">
    <property type="term" value="P:glycerol catabolic process"/>
    <property type="evidence" value="ECO:0007669"/>
    <property type="project" value="UniProtKB-UniRule"/>
</dbReference>
<evidence type="ECO:0000256" key="4">
    <source>
        <dbReference type="ARBA" id="ARBA00022741"/>
    </source>
</evidence>
<evidence type="ECO:0000259" key="12">
    <source>
        <dbReference type="Pfam" id="PF00370"/>
    </source>
</evidence>
<feature type="binding site" evidence="10">
    <location>
        <position position="245"/>
    </location>
    <ligand>
        <name>sn-glycerol 3-phosphate</name>
        <dbReference type="ChEBI" id="CHEBI:57597"/>
    </ligand>
</feature>
<feature type="binding site" evidence="10">
    <location>
        <position position="13"/>
    </location>
    <ligand>
        <name>ATP</name>
        <dbReference type="ChEBI" id="CHEBI:30616"/>
    </ligand>
</feature>
<name>K0YJZ4_9ACTN</name>
<feature type="binding site" evidence="10">
    <location>
        <position position="312"/>
    </location>
    <ligand>
        <name>ADP</name>
        <dbReference type="ChEBI" id="CHEBI:456216"/>
    </ligand>
</feature>
<dbReference type="PIRSF" id="PIRSF000538">
    <property type="entry name" value="GlpK"/>
    <property type="match status" value="1"/>
</dbReference>
<feature type="binding site" evidence="10">
    <location>
        <position position="13"/>
    </location>
    <ligand>
        <name>ADP</name>
        <dbReference type="ChEBI" id="CHEBI:456216"/>
    </ligand>
</feature>
<feature type="binding site" evidence="10">
    <location>
        <position position="84"/>
    </location>
    <ligand>
        <name>sn-glycerol 3-phosphate</name>
        <dbReference type="ChEBI" id="CHEBI:57597"/>
    </ligand>
</feature>
<evidence type="ECO:0000256" key="1">
    <source>
        <dbReference type="ARBA" id="ARBA00005190"/>
    </source>
</evidence>
<organism evidence="14 15">
    <name type="scientific">Slackia piriformis YIT 12062</name>
    <dbReference type="NCBI Taxonomy" id="742818"/>
    <lineage>
        <taxon>Bacteria</taxon>
        <taxon>Bacillati</taxon>
        <taxon>Actinomycetota</taxon>
        <taxon>Coriobacteriia</taxon>
        <taxon>Eggerthellales</taxon>
        <taxon>Eggerthellaceae</taxon>
        <taxon>Slackia</taxon>
    </lineage>
</organism>
<sequence length="501" mass="54326">MEKKYILALDQGTTSSRALVFDRQGRIHGSAQHPFRQIYPQPGWVEHDPREIASSQLGVMVEAMVSSSVSPDEIDSIGITNQRETTIVWDRRTGKPICNAIVWQCRRTAPLVEALCGDRSVAAMVRKKTGLIPDAYFSASKIRWILDHVEGAQNLAEEGHLAFGTVDSWLIWCLTSGSVHATDVTNASRTMLFNIHTGKWDNELLDLFGIPCSMLPEVRPSSADYGVTSYPGLPEGIPIRGVAGDQQAALFGQCCFESGRAKNTYGTGCFMLMHTGNIAVESSHGLVSTIAASAPGTSRLEYALEGSVFVAGALIQWLRDELGIIKSAQESEALALTVEDSAGVYIVPAFTGLGAPYWDADARGAIYGLTRGATRAHIVRAALESLAYQVADVARTMEQDSGMRIDELNVDGGASDNNLLMQIQADILGAQLNRPAVIESTGLGAAFLAGLNTGFWEDLDEIRSIRAHDDHFLPRMDSLARKQCMAGWHDAVRRTLSASDE</sequence>
<keyword evidence="6 10" id="KW-0319">Glycerol metabolism</keyword>
<dbReference type="EC" id="2.7.1.30" evidence="10"/>
<feature type="binding site" evidence="10">
    <location>
        <position position="413"/>
    </location>
    <ligand>
        <name>ADP</name>
        <dbReference type="ChEBI" id="CHEBI:456216"/>
    </ligand>
</feature>
<feature type="binding site" evidence="10">
    <location>
        <position position="13"/>
    </location>
    <ligand>
        <name>sn-glycerol 3-phosphate</name>
        <dbReference type="ChEBI" id="CHEBI:57597"/>
    </ligand>
</feature>
<feature type="binding site" evidence="10">
    <location>
        <position position="245"/>
    </location>
    <ligand>
        <name>glycerol</name>
        <dbReference type="ChEBI" id="CHEBI:17754"/>
    </ligand>
</feature>
<dbReference type="InParanoid" id="K0YJZ4"/>
<evidence type="ECO:0000256" key="10">
    <source>
        <dbReference type="HAMAP-Rule" id="MF_00186"/>
    </source>
</evidence>
<dbReference type="GO" id="GO:0006072">
    <property type="term" value="P:glycerol-3-phosphate metabolic process"/>
    <property type="evidence" value="ECO:0007669"/>
    <property type="project" value="InterPro"/>
</dbReference>
<comment type="similarity">
    <text evidence="2 10 11">Belongs to the FGGY kinase family.</text>
</comment>
<dbReference type="SUPFAM" id="SSF53067">
    <property type="entry name" value="Actin-like ATPase domain"/>
    <property type="match status" value="2"/>
</dbReference>
<comment type="activity regulation">
    <text evidence="10">Inhibited by fructose 1,6-bisphosphate (FBP).</text>
</comment>
<feature type="binding site" evidence="10">
    <location>
        <position position="246"/>
    </location>
    <ligand>
        <name>glycerol</name>
        <dbReference type="ChEBI" id="CHEBI:17754"/>
    </ligand>
</feature>
<feature type="binding site" evidence="10">
    <location>
        <position position="83"/>
    </location>
    <ligand>
        <name>glycerol</name>
        <dbReference type="ChEBI" id="CHEBI:17754"/>
    </ligand>
</feature>
<comment type="caution">
    <text evidence="14">The sequence shown here is derived from an EMBL/GenBank/DDBJ whole genome shotgun (WGS) entry which is preliminary data.</text>
</comment>
<evidence type="ECO:0000313" key="14">
    <source>
        <dbReference type="EMBL" id="EJZ83796.1"/>
    </source>
</evidence>
<evidence type="ECO:0000256" key="9">
    <source>
        <dbReference type="ARBA" id="ARBA00054633"/>
    </source>
</evidence>